<dbReference type="Pfam" id="PF04055">
    <property type="entry name" value="Radical_SAM"/>
    <property type="match status" value="1"/>
</dbReference>
<dbReference type="SUPFAM" id="SSF102114">
    <property type="entry name" value="Radical SAM enzymes"/>
    <property type="match status" value="1"/>
</dbReference>
<dbReference type="PROSITE" id="PS51918">
    <property type="entry name" value="RADICAL_SAM"/>
    <property type="match status" value="1"/>
</dbReference>
<evidence type="ECO:0000313" key="7">
    <source>
        <dbReference type="Proteomes" id="UP000005270"/>
    </source>
</evidence>
<proteinExistence type="predicted"/>
<dbReference type="PANTHER" id="PTHR11228:SF35">
    <property type="entry name" value="MOLYBDENUM COFACTOR BIOSYNTHESIS PROTEIN A-RELATED"/>
    <property type="match status" value="1"/>
</dbReference>
<evidence type="ECO:0000313" key="6">
    <source>
        <dbReference type="EMBL" id="AFK51549.1"/>
    </source>
</evidence>
<dbReference type="GeneID" id="13013445"/>
<dbReference type="OrthoDB" id="371936at2157"/>
<dbReference type="HOGENOM" id="CLU_048071_0_0_2"/>
<accession>I3TFL1</accession>
<dbReference type="RefSeq" id="WP_014737799.1">
    <property type="nucleotide sequence ID" value="NC_017954.1"/>
</dbReference>
<organism evidence="6 7">
    <name type="scientific">Thermogladius calderae (strain DSM 22663 / VKM B-2946 / 1633)</name>
    <dbReference type="NCBI Taxonomy" id="1184251"/>
    <lineage>
        <taxon>Archaea</taxon>
        <taxon>Thermoproteota</taxon>
        <taxon>Thermoprotei</taxon>
        <taxon>Desulfurococcales</taxon>
        <taxon>Desulfurococcaceae</taxon>
        <taxon>Thermogladius</taxon>
    </lineage>
</organism>
<dbReference type="InterPro" id="IPR013785">
    <property type="entry name" value="Aldolase_TIM"/>
</dbReference>
<dbReference type="InterPro" id="IPR040088">
    <property type="entry name" value="MJ0103-like"/>
</dbReference>
<dbReference type="SFLD" id="SFLDG01110">
    <property type="entry name" value="Uncharacterised_Radical_SAM_Su"/>
    <property type="match status" value="1"/>
</dbReference>
<evidence type="ECO:0000256" key="3">
    <source>
        <dbReference type="ARBA" id="ARBA00023004"/>
    </source>
</evidence>
<name>I3TFL1_THEC1</name>
<gene>
    <name evidence="6" type="ordered locus">TCELL_1126</name>
</gene>
<dbReference type="InParanoid" id="I3TFL1"/>
<dbReference type="GO" id="GO:0051536">
    <property type="term" value="F:iron-sulfur cluster binding"/>
    <property type="evidence" value="ECO:0007669"/>
    <property type="project" value="UniProtKB-KW"/>
</dbReference>
<evidence type="ECO:0000256" key="2">
    <source>
        <dbReference type="ARBA" id="ARBA00022723"/>
    </source>
</evidence>
<keyword evidence="3" id="KW-0408">Iron</keyword>
<dbReference type="STRING" id="1184251.TCELL_1126"/>
<dbReference type="InterPro" id="IPR058240">
    <property type="entry name" value="rSAM_sf"/>
</dbReference>
<dbReference type="InterPro" id="IPR006638">
    <property type="entry name" value="Elp3/MiaA/NifB-like_rSAM"/>
</dbReference>
<keyword evidence="2" id="KW-0479">Metal-binding</keyword>
<evidence type="ECO:0000256" key="1">
    <source>
        <dbReference type="ARBA" id="ARBA00022691"/>
    </source>
</evidence>
<dbReference type="SMART" id="SM00729">
    <property type="entry name" value="Elp3"/>
    <property type="match status" value="1"/>
</dbReference>
<dbReference type="Gene3D" id="3.20.20.70">
    <property type="entry name" value="Aldolase class I"/>
    <property type="match status" value="1"/>
</dbReference>
<dbReference type="Proteomes" id="UP000005270">
    <property type="component" value="Chromosome"/>
</dbReference>
<feature type="domain" description="Radical SAM core" evidence="5">
    <location>
        <begin position="30"/>
        <end position="269"/>
    </location>
</feature>
<dbReference type="CDD" id="cd01335">
    <property type="entry name" value="Radical_SAM"/>
    <property type="match status" value="1"/>
</dbReference>
<reference evidence="6 7" key="1">
    <citation type="journal article" date="2012" name="J. Bacteriol.">
        <title>Complete genome sequence of the hyperthermophilic cellulolytic Crenarchaeon 'Thermogladius cellulolyticus' 1633.</title>
        <authorList>
            <person name="Mardanov A.V."/>
            <person name="Kochetkova T.V."/>
            <person name="Beletsky A.V."/>
            <person name="Bonch-Osmolovskaya E.A."/>
            <person name="Ravin N.V."/>
            <person name="Skryabin K.G."/>
        </authorList>
    </citation>
    <scope>NUCLEOTIDE SEQUENCE [LARGE SCALE GENOMIC DNA]</scope>
    <source>
        <strain evidence="7">DSM 22663 / VKM B-2946 / 1633</strain>
    </source>
</reference>
<dbReference type="InterPro" id="IPR007197">
    <property type="entry name" value="rSAM"/>
</dbReference>
<evidence type="ECO:0000256" key="4">
    <source>
        <dbReference type="ARBA" id="ARBA00023014"/>
    </source>
</evidence>
<keyword evidence="1" id="KW-0949">S-adenosyl-L-methionine</keyword>
<dbReference type="InterPro" id="IPR050377">
    <property type="entry name" value="Radical_SAM_PqqE_MftC-like"/>
</dbReference>
<evidence type="ECO:0000259" key="5">
    <source>
        <dbReference type="PROSITE" id="PS51918"/>
    </source>
</evidence>
<dbReference type="KEGG" id="thg:TCELL_1126"/>
<dbReference type="GO" id="GO:0046872">
    <property type="term" value="F:metal ion binding"/>
    <property type="evidence" value="ECO:0007669"/>
    <property type="project" value="UniProtKB-KW"/>
</dbReference>
<dbReference type="PANTHER" id="PTHR11228">
    <property type="entry name" value="RADICAL SAM DOMAIN PROTEIN"/>
    <property type="match status" value="1"/>
</dbReference>
<sequence length="340" mass="38831">MKTTRVWGGRTLVYVDDLPLFGHIAFGVLDRGTNVLQVRATTLCPYNCVYCSVDAGPYSRRRLSEFVVDADWLLDWARLAYRLKNGEVVEALLDGVGEPPTHPEIARVVEELKGFVPRVAMETRGFTLTRQLVDRLWDAGLDRLNVSVDTLDPVKARWLTGVPWYRVEKVVEVVEYTVRETGVDVMLAPVWIPGVNDEDIVGVIEWGLRIGVGKRFPGFGVQKYEAHKYGRKVPGAREPSWREFYDYIHALEERFGVVLDYRKIDMGFRRAPRIPLIYRRGEVVDLHVRLPGWLRGEAIAVDPEERVVVTLVGVEDYTPRKVRARVVENQDGIYIAKPLD</sequence>
<dbReference type="SFLD" id="SFLDS00029">
    <property type="entry name" value="Radical_SAM"/>
    <property type="match status" value="1"/>
</dbReference>
<keyword evidence="4" id="KW-0411">Iron-sulfur</keyword>
<dbReference type="EMBL" id="CP003531">
    <property type="protein sequence ID" value="AFK51549.1"/>
    <property type="molecule type" value="Genomic_DNA"/>
</dbReference>
<keyword evidence="7" id="KW-1185">Reference proteome</keyword>
<dbReference type="eggNOG" id="arCOG00951">
    <property type="taxonomic scope" value="Archaea"/>
</dbReference>
<dbReference type="AlphaFoldDB" id="I3TFL1"/>
<protein>
    <submittedName>
        <fullName evidence="6">Radical SAM domain protein</fullName>
    </submittedName>
</protein>
<dbReference type="GO" id="GO:0003824">
    <property type="term" value="F:catalytic activity"/>
    <property type="evidence" value="ECO:0007669"/>
    <property type="project" value="InterPro"/>
</dbReference>
<dbReference type="SFLD" id="SFLDG01067">
    <property type="entry name" value="SPASM/twitch_domain_containing"/>
    <property type="match status" value="1"/>
</dbReference>